<protein>
    <recommendedName>
        <fullName evidence="1">Biotin-protein ligase N-terminal domain-containing protein</fullName>
    </recommendedName>
</protein>
<name>A0A8J3J436_9ACTN</name>
<dbReference type="Proteomes" id="UP000612808">
    <property type="component" value="Unassembled WGS sequence"/>
</dbReference>
<evidence type="ECO:0000259" key="1">
    <source>
        <dbReference type="Pfam" id="PF09825"/>
    </source>
</evidence>
<feature type="domain" description="Biotin-protein ligase N-terminal" evidence="1">
    <location>
        <begin position="77"/>
        <end position="129"/>
    </location>
</feature>
<dbReference type="PROSITE" id="PS51257">
    <property type="entry name" value="PROKAR_LIPOPROTEIN"/>
    <property type="match status" value="1"/>
</dbReference>
<dbReference type="InterPro" id="IPR029062">
    <property type="entry name" value="Class_I_gatase-like"/>
</dbReference>
<keyword evidence="3" id="KW-1185">Reference proteome</keyword>
<reference evidence="2" key="1">
    <citation type="submission" date="2021-01" db="EMBL/GenBank/DDBJ databases">
        <title>Whole genome shotgun sequence of Actinocatenispora rupis NBRC 107355.</title>
        <authorList>
            <person name="Komaki H."/>
            <person name="Tamura T."/>
        </authorList>
    </citation>
    <scope>NUCLEOTIDE SEQUENCE</scope>
    <source>
        <strain evidence="2">NBRC 107355</strain>
    </source>
</reference>
<dbReference type="SUPFAM" id="SSF52317">
    <property type="entry name" value="Class I glutamine amidotransferase-like"/>
    <property type="match status" value="1"/>
</dbReference>
<sequence>MRRRAVVLGAVGAAVAAAGCGPGERHGGLALVYRGPVSLPGCPEAAANLVRRARPDLRVAYCGPGERRPLTAATLASAVLYVQPGGGDLDPAWRETRRYAPALRHWVRTGGRYLGICLGGYLAGADPGFALLPGDSDEYVGSPGATVPDERDTVIAVSWRGHRRHLYFQDGPLFRVTARATVLARYDTGAVAALVAPCGSGRVGVVGPHPEADRTWYADAHLTNPDGVRFDLGTDLVRHTLGS</sequence>
<dbReference type="EMBL" id="BOMB01000027">
    <property type="protein sequence ID" value="GID13823.1"/>
    <property type="molecule type" value="Genomic_DNA"/>
</dbReference>
<dbReference type="InterPro" id="IPR019197">
    <property type="entry name" value="Biotin-prot_ligase_N"/>
</dbReference>
<evidence type="ECO:0000313" key="3">
    <source>
        <dbReference type="Proteomes" id="UP000612808"/>
    </source>
</evidence>
<gene>
    <name evidence="2" type="ORF">Aru02nite_47120</name>
</gene>
<dbReference type="RefSeq" id="WP_203661222.1">
    <property type="nucleotide sequence ID" value="NZ_BAAAZM010000014.1"/>
</dbReference>
<comment type="caution">
    <text evidence="2">The sequence shown here is derived from an EMBL/GenBank/DDBJ whole genome shotgun (WGS) entry which is preliminary data.</text>
</comment>
<dbReference type="Gene3D" id="3.40.50.880">
    <property type="match status" value="1"/>
</dbReference>
<dbReference type="Pfam" id="PF09825">
    <property type="entry name" value="BPL_N"/>
    <property type="match status" value="1"/>
</dbReference>
<evidence type="ECO:0000313" key="2">
    <source>
        <dbReference type="EMBL" id="GID13823.1"/>
    </source>
</evidence>
<proteinExistence type="predicted"/>
<accession>A0A8J3J436</accession>
<dbReference type="AlphaFoldDB" id="A0A8J3J436"/>
<organism evidence="2 3">
    <name type="scientific">Actinocatenispora rupis</name>
    <dbReference type="NCBI Taxonomy" id="519421"/>
    <lineage>
        <taxon>Bacteria</taxon>
        <taxon>Bacillati</taxon>
        <taxon>Actinomycetota</taxon>
        <taxon>Actinomycetes</taxon>
        <taxon>Micromonosporales</taxon>
        <taxon>Micromonosporaceae</taxon>
        <taxon>Actinocatenispora</taxon>
    </lineage>
</organism>